<protein>
    <submittedName>
        <fullName evidence="3">Cytochrome P450</fullName>
    </submittedName>
</protein>
<organism evidence="3 4">
    <name type="scientific">Prauserella marina</name>
    <dbReference type="NCBI Taxonomy" id="530584"/>
    <lineage>
        <taxon>Bacteria</taxon>
        <taxon>Bacillati</taxon>
        <taxon>Actinomycetota</taxon>
        <taxon>Actinomycetes</taxon>
        <taxon>Pseudonocardiales</taxon>
        <taxon>Pseudonocardiaceae</taxon>
        <taxon>Prauserella</taxon>
    </lineage>
</organism>
<dbReference type="Gene3D" id="1.10.630.10">
    <property type="entry name" value="Cytochrome P450"/>
    <property type="match status" value="1"/>
</dbReference>
<dbReference type="SUPFAM" id="SSF48264">
    <property type="entry name" value="Cytochrome P450"/>
    <property type="match status" value="1"/>
</dbReference>
<dbReference type="RefSeq" id="WP_091801600.1">
    <property type="nucleotide sequence ID" value="NZ_CP016353.1"/>
</dbReference>
<dbReference type="InterPro" id="IPR050121">
    <property type="entry name" value="Cytochrome_P450_monoxygenase"/>
</dbReference>
<dbReference type="AlphaFoldDB" id="A0A222VJ00"/>
<reference evidence="3 4" key="1">
    <citation type="submission" date="2016-10" db="EMBL/GenBank/DDBJ databases">
        <authorList>
            <person name="de Groot N.N."/>
        </authorList>
    </citation>
    <scope>NUCLEOTIDE SEQUENCE [LARGE SCALE GENOMIC DNA]</scope>
    <source>
        <strain evidence="3 4">CGMCC 4.5506</strain>
    </source>
</reference>
<comment type="similarity">
    <text evidence="1">Belongs to the cytochrome P450 family.</text>
</comment>
<dbReference type="PRINTS" id="PR00463">
    <property type="entry name" value="EP450I"/>
</dbReference>
<dbReference type="STRING" id="530584.SAMN05421630_103274"/>
<evidence type="ECO:0000256" key="1">
    <source>
        <dbReference type="ARBA" id="ARBA00010617"/>
    </source>
</evidence>
<accession>A0A222VJ00</accession>
<sequence>MDTARVAAEVVAPTLAAGVIKRRPWVMAVADRFQWDRPAISLLRALHAKYGKGPLRLRIPGRDIALVLDPGDVERVLEGSPSPFTPASIEKRAALDHFQPHGVLITGGPRRADRRRYNERVLESDSPRHSLAGRVTAVVAEETEWLLTHNPGRLDWVAFNEMWWRVVRRLVFGDAARDDVSTTALLDSLRKRANWAYLSPKARNRRSAFQHRLTELLDRAEAGSLAASIADTPAPEGVAAAGQVPHWLFAFDAAGMSTLRTLALLATRQRQAAKAMDDLDDEHHRYLRACVLDTVRLWPTTPVLLRESTEPTAWNGDSEVWRAGTTFFVFTPYFHRDPETVPFADSFEPEAWLDGRIEDYPALVPFSAGPAGCPGENLVLLVTSTVLAELLRRAEYRLLAPRSLNRRETLPATLDNFGLRFTWFGWFA</sequence>
<dbReference type="InterPro" id="IPR002401">
    <property type="entry name" value="Cyt_P450_E_grp-I"/>
</dbReference>
<dbReference type="Proteomes" id="UP000199494">
    <property type="component" value="Unassembled WGS sequence"/>
</dbReference>
<proteinExistence type="inferred from homology"/>
<evidence type="ECO:0000256" key="2">
    <source>
        <dbReference type="PIRSR" id="PIRSR602401-1"/>
    </source>
</evidence>
<dbReference type="KEGG" id="pmad:BAY61_01600"/>
<dbReference type="GO" id="GO:0005506">
    <property type="term" value="F:iron ion binding"/>
    <property type="evidence" value="ECO:0007669"/>
    <property type="project" value="InterPro"/>
</dbReference>
<name>A0A222VJ00_9PSEU</name>
<comment type="cofactor">
    <cofactor evidence="2">
        <name>heme</name>
        <dbReference type="ChEBI" id="CHEBI:30413"/>
    </cofactor>
</comment>
<dbReference type="PANTHER" id="PTHR24305">
    <property type="entry name" value="CYTOCHROME P450"/>
    <property type="match status" value="1"/>
</dbReference>
<feature type="binding site" description="axial binding residue" evidence="2">
    <location>
        <position position="373"/>
    </location>
    <ligand>
        <name>heme</name>
        <dbReference type="ChEBI" id="CHEBI:30413"/>
    </ligand>
    <ligandPart>
        <name>Fe</name>
        <dbReference type="ChEBI" id="CHEBI:18248"/>
    </ligandPart>
</feature>
<dbReference type="Pfam" id="PF00067">
    <property type="entry name" value="p450"/>
    <property type="match status" value="1"/>
</dbReference>
<dbReference type="GO" id="GO:0020037">
    <property type="term" value="F:heme binding"/>
    <property type="evidence" value="ECO:0007669"/>
    <property type="project" value="InterPro"/>
</dbReference>
<dbReference type="OrthoDB" id="7376058at2"/>
<dbReference type="PANTHER" id="PTHR24305:SF166">
    <property type="entry name" value="CYTOCHROME P450 12A4, MITOCHONDRIAL-RELATED"/>
    <property type="match status" value="1"/>
</dbReference>
<dbReference type="GO" id="GO:0016705">
    <property type="term" value="F:oxidoreductase activity, acting on paired donors, with incorporation or reduction of molecular oxygen"/>
    <property type="evidence" value="ECO:0007669"/>
    <property type="project" value="InterPro"/>
</dbReference>
<dbReference type="InterPro" id="IPR036396">
    <property type="entry name" value="Cyt_P450_sf"/>
</dbReference>
<evidence type="ECO:0000313" key="3">
    <source>
        <dbReference type="EMBL" id="SDC70552.1"/>
    </source>
</evidence>
<dbReference type="InterPro" id="IPR001128">
    <property type="entry name" value="Cyt_P450"/>
</dbReference>
<keyword evidence="2" id="KW-0479">Metal-binding</keyword>
<keyword evidence="2" id="KW-0349">Heme</keyword>
<dbReference type="GO" id="GO:0004497">
    <property type="term" value="F:monooxygenase activity"/>
    <property type="evidence" value="ECO:0007669"/>
    <property type="project" value="InterPro"/>
</dbReference>
<keyword evidence="4" id="KW-1185">Reference proteome</keyword>
<dbReference type="EMBL" id="FMZE01000003">
    <property type="protein sequence ID" value="SDC70552.1"/>
    <property type="molecule type" value="Genomic_DNA"/>
</dbReference>
<evidence type="ECO:0000313" key="4">
    <source>
        <dbReference type="Proteomes" id="UP000199494"/>
    </source>
</evidence>
<gene>
    <name evidence="3" type="ORF">SAMN05421630_103274</name>
</gene>
<keyword evidence="2" id="KW-0408">Iron</keyword>